<evidence type="ECO:0000256" key="10">
    <source>
        <dbReference type="ARBA" id="ARBA00023098"/>
    </source>
</evidence>
<evidence type="ECO:0000313" key="14">
    <source>
        <dbReference type="EMBL" id="GJD44388.1"/>
    </source>
</evidence>
<evidence type="ECO:0000256" key="6">
    <source>
        <dbReference type="ARBA" id="ARBA00022556"/>
    </source>
</evidence>
<keyword evidence="8 12" id="KW-0378">Hydrolase</keyword>
<feature type="binding site" evidence="12">
    <location>
        <position position="271"/>
    </location>
    <ligand>
        <name>Zn(2+)</name>
        <dbReference type="ChEBI" id="CHEBI:29105"/>
    </ligand>
</feature>
<comment type="catalytic activity">
    <reaction evidence="11 12">
        <text>a UDP-3-O-[(3R)-3-hydroxyacyl]-N-acetyl-alpha-D-glucosamine + H2O = a UDP-3-O-[(3R)-3-hydroxyacyl]-alpha-D-glucosamine + acetate</text>
        <dbReference type="Rhea" id="RHEA:67816"/>
        <dbReference type="ChEBI" id="CHEBI:15377"/>
        <dbReference type="ChEBI" id="CHEBI:30089"/>
        <dbReference type="ChEBI" id="CHEBI:137740"/>
        <dbReference type="ChEBI" id="CHEBI:173225"/>
        <dbReference type="EC" id="3.5.1.108"/>
    </reaction>
</comment>
<gene>
    <name evidence="14" type="primary">lpxC_2</name>
    <name evidence="12" type="synonym">lpxC</name>
    <name evidence="14" type="ORF">AFCDBAGC_2255</name>
</gene>
<dbReference type="Proteomes" id="UP001055117">
    <property type="component" value="Unassembled WGS sequence"/>
</dbReference>
<dbReference type="EMBL" id="BPQG01000032">
    <property type="protein sequence ID" value="GJD44388.1"/>
    <property type="molecule type" value="Genomic_DNA"/>
</dbReference>
<feature type="binding site" evidence="12">
    <location>
        <position position="267"/>
    </location>
    <ligand>
        <name>Zn(2+)</name>
        <dbReference type="ChEBI" id="CHEBI:29105"/>
    </ligand>
</feature>
<comment type="pathway">
    <text evidence="3 12">Glycolipid biosynthesis; lipid IV(A) biosynthesis; lipid IV(A) from (3R)-3-hydroxytetradecanoyl-[acyl-carrier-protein] and UDP-N-acetyl-alpha-D-glucosamine: step 2/6.</text>
</comment>
<sequence>MQRQPPPDPMPPAFPSERSAPDLVSTPGGPFRATLGAAFSLSGRGLHTGRRATVRVGPAPPGHGVVFRRTLRDGRTVDVPASWSLRERQPLCTALRSPEGPLIRTVEHLLAALSAEGVDEALVEIDAEELPIFDGSAVPWCRAIRAAGRIENGAPRRTIRMLRTVQVEDGRRTLRIEPHDGLHVSAHLALAHFGPLDWSGTITPDVFLSEIAPARSFGRYWRAMLGRAYGFVTRKPFLQGCGVRSAAMIVRGRILGGMRVADEPVRHRVLDLVGDLALAGHPIRGRLIAAHTGHELNHALVARLLAEPDAWELV</sequence>
<keyword evidence="7 12" id="KW-0479">Metal-binding</keyword>
<protein>
    <recommendedName>
        <fullName evidence="4 12">UDP-3-O-acyl-N-acetylglucosamine deacetylase</fullName>
        <shortName evidence="12">UDP-3-O-acyl-GlcNAc deacetylase</shortName>
        <ecNumber evidence="4 12">3.5.1.108</ecNumber>
    </recommendedName>
    <alternativeName>
        <fullName evidence="12">UDP-3-O-[R-3-hydroxymyristoyl]-N-acetylglucosamine deacetylase</fullName>
    </alternativeName>
</protein>
<dbReference type="InterPro" id="IPR011334">
    <property type="entry name" value="UDP-acyl_GlcNac_deAcase_C"/>
</dbReference>
<proteinExistence type="inferred from homology"/>
<feature type="compositionally biased region" description="Pro residues" evidence="13">
    <location>
        <begin position="1"/>
        <end position="14"/>
    </location>
</feature>
<evidence type="ECO:0000256" key="1">
    <source>
        <dbReference type="ARBA" id="ARBA00001947"/>
    </source>
</evidence>
<keyword evidence="5 12" id="KW-0444">Lipid biosynthesis</keyword>
<evidence type="ECO:0000256" key="4">
    <source>
        <dbReference type="ARBA" id="ARBA00012745"/>
    </source>
</evidence>
<organism evidence="14 15">
    <name type="scientific">Methylobacterium cerastii</name>
    <dbReference type="NCBI Taxonomy" id="932741"/>
    <lineage>
        <taxon>Bacteria</taxon>
        <taxon>Pseudomonadati</taxon>
        <taxon>Pseudomonadota</taxon>
        <taxon>Alphaproteobacteria</taxon>
        <taxon>Hyphomicrobiales</taxon>
        <taxon>Methylobacteriaceae</taxon>
        <taxon>Methylobacterium</taxon>
    </lineage>
</organism>
<keyword evidence="15" id="KW-1185">Reference proteome</keyword>
<dbReference type="PANTHER" id="PTHR33694">
    <property type="entry name" value="UDP-3-O-ACYL-N-ACETYLGLUCOSAMINE DEACETYLASE 1, MITOCHONDRIAL-RELATED"/>
    <property type="match status" value="1"/>
</dbReference>
<reference evidence="14 15" key="1">
    <citation type="journal article" date="2021" name="Front. Microbiol.">
        <title>Comprehensive Comparative Genomics and Phenotyping of Methylobacterium Species.</title>
        <authorList>
            <person name="Alessa O."/>
            <person name="Ogura Y."/>
            <person name="Fujitani Y."/>
            <person name="Takami H."/>
            <person name="Hayashi T."/>
            <person name="Sahin N."/>
            <person name="Tani A."/>
        </authorList>
    </citation>
    <scope>NUCLEOTIDE SEQUENCE [LARGE SCALE GENOMIC DNA]</scope>
    <source>
        <strain evidence="14 15">DSM 23679</strain>
    </source>
</reference>
<evidence type="ECO:0000256" key="9">
    <source>
        <dbReference type="ARBA" id="ARBA00022833"/>
    </source>
</evidence>
<comment type="caution">
    <text evidence="14">The sequence shown here is derived from an EMBL/GenBank/DDBJ whole genome shotgun (WGS) entry which is preliminary data.</text>
</comment>
<dbReference type="InterPro" id="IPR015870">
    <property type="entry name" value="UDP-acyl_N-AcGlcN_deAcase_N"/>
</dbReference>
<keyword evidence="6 12" id="KW-0441">Lipid A biosynthesis</keyword>
<feature type="binding site" evidence="12">
    <location>
        <position position="108"/>
    </location>
    <ligand>
        <name>Zn(2+)</name>
        <dbReference type="ChEBI" id="CHEBI:29105"/>
    </ligand>
</feature>
<dbReference type="RefSeq" id="WP_238272207.1">
    <property type="nucleotide sequence ID" value="NZ_BPQG01000032.1"/>
</dbReference>
<dbReference type="InterPro" id="IPR020568">
    <property type="entry name" value="Ribosomal_Su5_D2-typ_SF"/>
</dbReference>
<dbReference type="EC" id="3.5.1.108" evidence="4 12"/>
<comment type="similarity">
    <text evidence="12">Belongs to the LpxC family.</text>
</comment>
<evidence type="ECO:0000313" key="15">
    <source>
        <dbReference type="Proteomes" id="UP001055117"/>
    </source>
</evidence>
<dbReference type="Pfam" id="PF03331">
    <property type="entry name" value="LpxC"/>
    <property type="match status" value="1"/>
</dbReference>
<evidence type="ECO:0000256" key="3">
    <source>
        <dbReference type="ARBA" id="ARBA00005002"/>
    </source>
</evidence>
<dbReference type="HAMAP" id="MF_00388">
    <property type="entry name" value="LpxC"/>
    <property type="match status" value="1"/>
</dbReference>
<keyword evidence="9 12" id="KW-0862">Zinc</keyword>
<comment type="function">
    <text evidence="2 12">Catalyzes the hydrolysis of UDP-3-O-myristoyl-N-acetylglucosamine to form UDP-3-O-myristoylglucosamine and acetate, the committed step in lipid A biosynthesis.</text>
</comment>
<evidence type="ECO:0000256" key="11">
    <source>
        <dbReference type="ARBA" id="ARBA00024535"/>
    </source>
</evidence>
<evidence type="ECO:0000256" key="8">
    <source>
        <dbReference type="ARBA" id="ARBA00022801"/>
    </source>
</evidence>
<comment type="cofactor">
    <cofactor evidence="1 12">
        <name>Zn(2+)</name>
        <dbReference type="ChEBI" id="CHEBI:29105"/>
    </cofactor>
</comment>
<dbReference type="PANTHER" id="PTHR33694:SF1">
    <property type="entry name" value="UDP-3-O-ACYL-N-ACETYLGLUCOSAMINE DEACETYLASE 1, MITOCHONDRIAL-RELATED"/>
    <property type="match status" value="1"/>
</dbReference>
<keyword evidence="10 12" id="KW-0443">Lipid metabolism</keyword>
<evidence type="ECO:0000256" key="7">
    <source>
        <dbReference type="ARBA" id="ARBA00022723"/>
    </source>
</evidence>
<evidence type="ECO:0000256" key="12">
    <source>
        <dbReference type="HAMAP-Rule" id="MF_00388"/>
    </source>
</evidence>
<feature type="region of interest" description="Disordered" evidence="13">
    <location>
        <begin position="1"/>
        <end position="29"/>
    </location>
</feature>
<dbReference type="InterPro" id="IPR004463">
    <property type="entry name" value="UDP-acyl_GlcNac_deAcase"/>
</dbReference>
<dbReference type="SUPFAM" id="SSF54211">
    <property type="entry name" value="Ribosomal protein S5 domain 2-like"/>
    <property type="match status" value="2"/>
</dbReference>
<accession>A0ABQ4QGM4</accession>
<feature type="active site" description="Proton donor" evidence="12">
    <location>
        <position position="294"/>
    </location>
</feature>
<name>A0ABQ4QGM4_9HYPH</name>
<evidence type="ECO:0000256" key="2">
    <source>
        <dbReference type="ARBA" id="ARBA00002923"/>
    </source>
</evidence>
<evidence type="ECO:0000256" key="13">
    <source>
        <dbReference type="SAM" id="MobiDB-lite"/>
    </source>
</evidence>
<evidence type="ECO:0000256" key="5">
    <source>
        <dbReference type="ARBA" id="ARBA00022516"/>
    </source>
</evidence>
<dbReference type="Gene3D" id="3.30.230.20">
    <property type="entry name" value="lpxc deacetylase, domain 1"/>
    <property type="match status" value="1"/>
</dbReference>
<dbReference type="Gene3D" id="3.30.1700.10">
    <property type="entry name" value="lpxc deacetylase, domain 2"/>
    <property type="match status" value="1"/>
</dbReference>